<dbReference type="RefSeq" id="WP_317996711.1">
    <property type="nucleotide sequence ID" value="NZ_AP025523.1"/>
</dbReference>
<evidence type="ECO:0008006" key="3">
    <source>
        <dbReference type="Google" id="ProtNLM"/>
    </source>
</evidence>
<organism evidence="1 2">
    <name type="scientific">Vulcanimicrobium alpinum</name>
    <dbReference type="NCBI Taxonomy" id="3016050"/>
    <lineage>
        <taxon>Bacteria</taxon>
        <taxon>Bacillati</taxon>
        <taxon>Vulcanimicrobiota</taxon>
        <taxon>Vulcanimicrobiia</taxon>
        <taxon>Vulcanimicrobiales</taxon>
        <taxon>Vulcanimicrobiaceae</taxon>
        <taxon>Vulcanimicrobium</taxon>
    </lineage>
</organism>
<keyword evidence="2" id="KW-1185">Reference proteome</keyword>
<name>A0AAN2C8N3_UNVUL</name>
<reference evidence="1 2" key="1">
    <citation type="journal article" date="2022" name="ISME Commun">
        <title>Vulcanimicrobium alpinus gen. nov. sp. nov., the first cultivated representative of the candidate phylum 'Eremiobacterota', is a metabolically versatile aerobic anoxygenic phototroph.</title>
        <authorList>
            <person name="Yabe S."/>
            <person name="Muto K."/>
            <person name="Abe K."/>
            <person name="Yokota A."/>
            <person name="Staudigel H."/>
            <person name="Tebo B.M."/>
        </authorList>
    </citation>
    <scope>NUCLEOTIDE SEQUENCE [LARGE SCALE GENOMIC DNA]</scope>
    <source>
        <strain evidence="1 2">WC8-2</strain>
    </source>
</reference>
<evidence type="ECO:0000313" key="2">
    <source>
        <dbReference type="Proteomes" id="UP001317532"/>
    </source>
</evidence>
<sequence length="120" mass="12574">MDFLNKALDQAKALQQIAAEAMQKSYEQAQPLVAQGVKQAQELQKTLVEQAPHVTATAQEQYNAALEHAGTFIATGKTVLEAGTSAASQHLATFADQAKKAADATLSAVNSAKPKPPGES</sequence>
<gene>
    <name evidence="1" type="ORF">WPS_09610</name>
</gene>
<accession>A0AAN2C8N3</accession>
<evidence type="ECO:0000313" key="1">
    <source>
        <dbReference type="EMBL" id="BDE05685.1"/>
    </source>
</evidence>
<dbReference type="EMBL" id="AP025523">
    <property type="protein sequence ID" value="BDE05685.1"/>
    <property type="molecule type" value="Genomic_DNA"/>
</dbReference>
<dbReference type="Proteomes" id="UP001317532">
    <property type="component" value="Chromosome"/>
</dbReference>
<dbReference type="KEGG" id="vab:WPS_09610"/>
<proteinExistence type="predicted"/>
<dbReference type="AlphaFoldDB" id="A0AAN2C8N3"/>
<protein>
    <recommendedName>
        <fullName evidence="3">Phasin domain-containing protein</fullName>
    </recommendedName>
</protein>